<reference evidence="2" key="1">
    <citation type="submission" date="2016-11" db="UniProtKB">
        <authorList>
            <consortium name="WormBaseParasite"/>
        </authorList>
    </citation>
    <scope>IDENTIFICATION</scope>
    <source>
        <strain evidence="2">KR3021</strain>
    </source>
</reference>
<sequence length="229" mass="25356">MDRESSAVDLYGGKFSTLKSNLGAEATIESDEDSDTCNAPWKSDSSDESQDDDSIGSKSSVEYDGPPPDNHALFMKGGFDPMNHSKGISRTAKRAQLAAMDLKKEADAVDHPKRTRRPTGKPVRSRPTKQNLPSTTELSIVIKKYKFFSEWKWTNGSDDTCGICRMPFEACCIECKTPGDECPLVVGTCRHPFHLHCINKWTDGQATKPHCPLCRQEWKNGESILGVIS</sequence>
<protein>
    <submittedName>
        <fullName evidence="2">Anaphase-promoting complex subunit 11</fullName>
    </submittedName>
</protein>
<evidence type="ECO:0000313" key="2">
    <source>
        <dbReference type="WBParaSite" id="RSKR_0000393400.1"/>
    </source>
</evidence>
<proteinExistence type="predicted"/>
<name>A0AC35TSM5_9BILA</name>
<organism evidence="1 2">
    <name type="scientific">Rhabditophanes sp. KR3021</name>
    <dbReference type="NCBI Taxonomy" id="114890"/>
    <lineage>
        <taxon>Eukaryota</taxon>
        <taxon>Metazoa</taxon>
        <taxon>Ecdysozoa</taxon>
        <taxon>Nematoda</taxon>
        <taxon>Chromadorea</taxon>
        <taxon>Rhabditida</taxon>
        <taxon>Tylenchina</taxon>
        <taxon>Panagrolaimomorpha</taxon>
        <taxon>Strongyloidoidea</taxon>
        <taxon>Alloionematidae</taxon>
        <taxon>Rhabditophanes</taxon>
    </lineage>
</organism>
<evidence type="ECO:0000313" key="1">
    <source>
        <dbReference type="Proteomes" id="UP000095286"/>
    </source>
</evidence>
<dbReference type="WBParaSite" id="RSKR_0000393400.1">
    <property type="protein sequence ID" value="RSKR_0000393400.1"/>
    <property type="gene ID" value="RSKR_0000393400"/>
</dbReference>
<accession>A0AC35TSM5</accession>
<dbReference type="Proteomes" id="UP000095286">
    <property type="component" value="Unplaced"/>
</dbReference>